<sequence>MDAAPSTDRIARPAIPQAAVTQRVVIVGGGTAGWMAAAALARFVPASTRITLIESDAIGTVGVGEATIPGIRLFNQMLGLDEAQFLRATNGSFKLGIRFEGWSGEGSGYLHAFGSIGRGLGLVPFHHYWLRGGGAANPASLWTHMASAQAAMAGRFAPDPGRPDLPSGLAWAYHFDASLYAALLRRHAEGAGVVRVEGKIALVARDATGRIDHVMLEGGHRETGDLFIDCTGFRALLIGETLAEPFDDWSELLPCDRALAVPGERASPLPPYTRAIAHGAGWRWRIPLQHRTGNGLVYDSRHLSDDEAADRLLGALNGEALGDPRLLRFTTGRRRRAWVGNCVALGLAAGFVEPLESTSIHLIQSGIARLLEYWPGSTQQQVEVDAYNRLTETEWLGIRDFLILHYHANARAEPFWTERRAVPLPDSLTARIALFRANGRIQREGDELFAEPAWAQVMIGQGILPVGHHALADALSADELDDFLSLTWRHAAQVASRLPTHDAFLAAHCAAPAQRVAP</sequence>
<feature type="binding site" evidence="2">
    <location>
        <position position="356"/>
    </location>
    <ligand>
        <name>L-tryptophan</name>
        <dbReference type="ChEBI" id="CHEBI:57912"/>
    </ligand>
</feature>
<dbReference type="InterPro" id="IPR036188">
    <property type="entry name" value="FAD/NAD-bd_sf"/>
</dbReference>
<comment type="caution">
    <text evidence="3">The sequence shown here is derived from an EMBL/GenBank/DDBJ whole genome shotgun (WGS) entry which is preliminary data.</text>
</comment>
<dbReference type="InterPro" id="IPR006905">
    <property type="entry name" value="Flavin_halogenase"/>
</dbReference>
<dbReference type="EC" id="1.14.19.9" evidence="3"/>
<feature type="binding site" evidence="2">
    <location>
        <position position="94"/>
    </location>
    <ligand>
        <name>7-chloro-L-tryptophan</name>
        <dbReference type="ChEBI" id="CHEBI:58713"/>
    </ligand>
</feature>
<evidence type="ECO:0000313" key="3">
    <source>
        <dbReference type="EMBL" id="MBB3879220.1"/>
    </source>
</evidence>
<protein>
    <submittedName>
        <fullName evidence="3">Tryptophan halogenase</fullName>
        <ecNumber evidence="3">1.14.19.9</ecNumber>
    </submittedName>
</protein>
<evidence type="ECO:0000256" key="2">
    <source>
        <dbReference type="PIRSR" id="PIRSR011396-2"/>
    </source>
</evidence>
<feature type="binding site" evidence="2">
    <location>
        <position position="347"/>
    </location>
    <ligand>
        <name>FAD</name>
        <dbReference type="ChEBI" id="CHEBI:57692"/>
    </ligand>
</feature>
<keyword evidence="4" id="KW-1185">Reference proteome</keyword>
<dbReference type="AlphaFoldDB" id="A0A7W6ACG5"/>
<feature type="binding site" evidence="2">
    <location>
        <begin position="29"/>
        <end position="32"/>
    </location>
    <ligand>
        <name>FAD</name>
        <dbReference type="ChEBI" id="CHEBI:57692"/>
    </ligand>
</feature>
<keyword evidence="2" id="KW-0547">Nucleotide-binding</keyword>
<feature type="active site" evidence="1">
    <location>
        <position position="94"/>
    </location>
</feature>
<evidence type="ECO:0000256" key="1">
    <source>
        <dbReference type="PIRSR" id="PIRSR011396-1"/>
    </source>
</evidence>
<dbReference type="Proteomes" id="UP000538670">
    <property type="component" value="Unassembled WGS sequence"/>
</dbReference>
<keyword evidence="3" id="KW-0560">Oxidoreductase</keyword>
<feature type="binding site" evidence="2">
    <location>
        <position position="360"/>
    </location>
    <ligand>
        <name>FAD</name>
        <dbReference type="ChEBI" id="CHEBI:57692"/>
    </ligand>
</feature>
<keyword evidence="2" id="KW-0285">Flavoprotein</keyword>
<dbReference type="PANTHER" id="PTHR43747:SF4">
    <property type="entry name" value="FLAVIN-DEPENDENT TRYPTOPHAN HALOGENASE"/>
    <property type="match status" value="1"/>
</dbReference>
<proteinExistence type="predicted"/>
<dbReference type="Pfam" id="PF04820">
    <property type="entry name" value="Trp_halogenase"/>
    <property type="match status" value="1"/>
</dbReference>
<dbReference type="PANTHER" id="PTHR43747">
    <property type="entry name" value="FAD-BINDING PROTEIN"/>
    <property type="match status" value="1"/>
</dbReference>
<dbReference type="PIRSF" id="PIRSF011396">
    <property type="entry name" value="Trp_halogenase"/>
    <property type="match status" value="1"/>
</dbReference>
<dbReference type="InterPro" id="IPR033856">
    <property type="entry name" value="Trp_halogen"/>
</dbReference>
<reference evidence="3 4" key="1">
    <citation type="submission" date="2020-08" db="EMBL/GenBank/DDBJ databases">
        <title>Genomic Encyclopedia of Type Strains, Phase IV (KMG-IV): sequencing the most valuable type-strain genomes for metagenomic binning, comparative biology and taxonomic classification.</title>
        <authorList>
            <person name="Goeker M."/>
        </authorList>
    </citation>
    <scope>NUCLEOTIDE SEQUENCE [LARGE SCALE GENOMIC DNA]</scope>
    <source>
        <strain evidence="3 4">DSM 19512</strain>
    </source>
</reference>
<keyword evidence="2" id="KW-0274">FAD</keyword>
<organism evidence="3 4">
    <name type="scientific">Sphingomonas pseudosanguinis</name>
    <dbReference type="NCBI Taxonomy" id="413712"/>
    <lineage>
        <taxon>Bacteria</taxon>
        <taxon>Pseudomonadati</taxon>
        <taxon>Pseudomonadota</taxon>
        <taxon>Alphaproteobacteria</taxon>
        <taxon>Sphingomonadales</taxon>
        <taxon>Sphingomonadaceae</taxon>
        <taxon>Sphingomonas</taxon>
    </lineage>
</organism>
<dbReference type="EMBL" id="JACIDH010000005">
    <property type="protein sequence ID" value="MBB3879220.1"/>
    <property type="molecule type" value="Genomic_DNA"/>
</dbReference>
<gene>
    <name evidence="3" type="ORF">GGR48_001645</name>
</gene>
<dbReference type="SUPFAM" id="SSF51905">
    <property type="entry name" value="FAD/NAD(P)-binding domain"/>
    <property type="match status" value="1"/>
</dbReference>
<evidence type="ECO:0000313" key="4">
    <source>
        <dbReference type="Proteomes" id="UP000538670"/>
    </source>
</evidence>
<dbReference type="GO" id="GO:0004497">
    <property type="term" value="F:monooxygenase activity"/>
    <property type="evidence" value="ECO:0007669"/>
    <property type="project" value="InterPro"/>
</dbReference>
<dbReference type="GO" id="GO:0000166">
    <property type="term" value="F:nucleotide binding"/>
    <property type="evidence" value="ECO:0007669"/>
    <property type="project" value="UniProtKB-KW"/>
</dbReference>
<dbReference type="RefSeq" id="WP_183951410.1">
    <property type="nucleotide sequence ID" value="NZ_JACIDH010000005.1"/>
</dbReference>
<accession>A0A7W6ACG5</accession>
<name>A0A7W6ACG5_9SPHN</name>
<dbReference type="Gene3D" id="3.50.50.60">
    <property type="entry name" value="FAD/NAD(P)-binding domain"/>
    <property type="match status" value="1"/>
</dbReference>
<dbReference type="InterPro" id="IPR050816">
    <property type="entry name" value="Flavin-dep_Halogenase_NPB"/>
</dbReference>